<proteinExistence type="inferred from homology"/>
<name>Q3A438_SYNC1</name>
<dbReference type="OrthoDB" id="9809288at2"/>
<reference evidence="8" key="1">
    <citation type="submission" date="2005-10" db="EMBL/GenBank/DDBJ databases">
        <title>Complete sequence of Pelobacter carbinolicus DSM 2380.</title>
        <authorList>
            <person name="Copeland A."/>
            <person name="Lucas S."/>
            <person name="Lapidus A."/>
            <person name="Barry K."/>
            <person name="Detter J.C."/>
            <person name="Glavina T."/>
            <person name="Hammon N."/>
            <person name="Israni S."/>
            <person name="Pitluck S."/>
            <person name="Chertkov O."/>
            <person name="Schmutz J."/>
            <person name="Larimer F."/>
            <person name="Land M."/>
            <person name="Kyrpides N."/>
            <person name="Ivanova N."/>
            <person name="Richardson P."/>
        </authorList>
    </citation>
    <scope>NUCLEOTIDE SEQUENCE [LARGE SCALE GENOMIC DNA]</scope>
    <source>
        <strain evidence="8">DSM 2380 / NBRC 103641 / GraBd1</strain>
    </source>
</reference>
<dbReference type="EMBL" id="CP000142">
    <property type="protein sequence ID" value="ABA88869.1"/>
    <property type="molecule type" value="Genomic_DNA"/>
</dbReference>
<dbReference type="AlphaFoldDB" id="Q3A438"/>
<evidence type="ECO:0000313" key="7">
    <source>
        <dbReference type="EMBL" id="ABA88869.1"/>
    </source>
</evidence>
<feature type="domain" description="Nitroreductase" evidence="6">
    <location>
        <begin position="64"/>
        <end position="150"/>
    </location>
</feature>
<evidence type="ECO:0000259" key="6">
    <source>
        <dbReference type="Pfam" id="PF00881"/>
    </source>
</evidence>
<dbReference type="GO" id="GO:0016491">
    <property type="term" value="F:oxidoreductase activity"/>
    <property type="evidence" value="ECO:0007669"/>
    <property type="project" value="UniProtKB-KW"/>
</dbReference>
<keyword evidence="8" id="KW-1185">Reference proteome</keyword>
<dbReference type="HOGENOM" id="CLU_070764_7_3_7"/>
<reference evidence="7 8" key="2">
    <citation type="journal article" date="2012" name="BMC Genomics">
        <title>The genome of Pelobacter carbinolicus reveals surprising metabolic capabilities and physiological features.</title>
        <authorList>
            <person name="Aklujkar M."/>
            <person name="Haveman S.A."/>
            <person name="Didonato R.Jr."/>
            <person name="Chertkov O."/>
            <person name="Han C.S."/>
            <person name="Land M.L."/>
            <person name="Brown P."/>
            <person name="Lovley D.R."/>
        </authorList>
    </citation>
    <scope>NUCLEOTIDE SEQUENCE [LARGE SCALE GENOMIC DNA]</scope>
    <source>
        <strain evidence="8">DSM 2380 / NBRC 103641 / GraBd1</strain>
    </source>
</reference>
<dbReference type="PANTHER" id="PTHR43673">
    <property type="entry name" value="NAD(P)H NITROREDUCTASE YDGI-RELATED"/>
    <property type="match status" value="1"/>
</dbReference>
<comment type="similarity">
    <text evidence="2">Belongs to the nitroreductase family.</text>
</comment>
<dbReference type="PANTHER" id="PTHR43673:SF2">
    <property type="entry name" value="NITROREDUCTASE"/>
    <property type="match status" value="1"/>
</dbReference>
<organism evidence="7 8">
    <name type="scientific">Syntrophotalea carbinolica (strain DSM 2380 / NBRC 103641 / GraBd1)</name>
    <name type="common">Pelobacter carbinolicus</name>
    <dbReference type="NCBI Taxonomy" id="338963"/>
    <lineage>
        <taxon>Bacteria</taxon>
        <taxon>Pseudomonadati</taxon>
        <taxon>Thermodesulfobacteriota</taxon>
        <taxon>Desulfuromonadia</taxon>
        <taxon>Desulfuromonadales</taxon>
        <taxon>Syntrophotaleaceae</taxon>
        <taxon>Syntrophotalea</taxon>
    </lineage>
</organism>
<evidence type="ECO:0000256" key="3">
    <source>
        <dbReference type="ARBA" id="ARBA00022630"/>
    </source>
</evidence>
<dbReference type="Proteomes" id="UP000002534">
    <property type="component" value="Chromosome"/>
</dbReference>
<keyword evidence="5" id="KW-0560">Oxidoreductase</keyword>
<keyword evidence="3" id="KW-0285">Flavoprotein</keyword>
<evidence type="ECO:0000256" key="5">
    <source>
        <dbReference type="ARBA" id="ARBA00023002"/>
    </source>
</evidence>
<evidence type="ECO:0000313" key="8">
    <source>
        <dbReference type="Proteomes" id="UP000002534"/>
    </source>
</evidence>
<evidence type="ECO:0000256" key="2">
    <source>
        <dbReference type="ARBA" id="ARBA00007118"/>
    </source>
</evidence>
<dbReference type="RefSeq" id="WP_011341356.1">
    <property type="nucleotide sequence ID" value="NC_007498.2"/>
</dbReference>
<dbReference type="InterPro" id="IPR029479">
    <property type="entry name" value="Nitroreductase"/>
</dbReference>
<dbReference type="STRING" id="338963.Pcar_1625"/>
<dbReference type="CDD" id="cd02151">
    <property type="entry name" value="nitroreductase"/>
    <property type="match status" value="1"/>
</dbReference>
<keyword evidence="4" id="KW-0288">FMN</keyword>
<dbReference type="Gene3D" id="3.40.109.10">
    <property type="entry name" value="NADH Oxidase"/>
    <property type="match status" value="1"/>
</dbReference>
<accession>Q3A438</accession>
<dbReference type="Pfam" id="PF00881">
    <property type="entry name" value="Nitroreductase"/>
    <property type="match status" value="2"/>
</dbReference>
<feature type="domain" description="Nitroreductase" evidence="6">
    <location>
        <begin position="6"/>
        <end position="59"/>
    </location>
</feature>
<sequence>MFMELLRKRRSIRSFDQSPIEEEKIDLLVEALLRSPTSKGRHPWEFVLVTDPDIIANLASVKPKGAGFLARAPLCIVICGDPGVSDVWVEDCAVAATIVQLAAEDLGLGSCWSQIRRRQHQTGVSSSSVVRHQLGLPEHLEVASIIGIGYPLATIAAHGANDFADDKIHRNTYRNR</sequence>
<comment type="cofactor">
    <cofactor evidence="1">
        <name>FMN</name>
        <dbReference type="ChEBI" id="CHEBI:58210"/>
    </cofactor>
</comment>
<protein>
    <submittedName>
        <fullName evidence="7">NAD(P)H:flavin oxidoreductase-like protein, family 2</fullName>
    </submittedName>
</protein>
<evidence type="ECO:0000256" key="4">
    <source>
        <dbReference type="ARBA" id="ARBA00022643"/>
    </source>
</evidence>
<dbReference type="SUPFAM" id="SSF55469">
    <property type="entry name" value="FMN-dependent nitroreductase-like"/>
    <property type="match status" value="1"/>
</dbReference>
<evidence type="ECO:0000256" key="1">
    <source>
        <dbReference type="ARBA" id="ARBA00001917"/>
    </source>
</evidence>
<dbReference type="InterPro" id="IPR000415">
    <property type="entry name" value="Nitroreductase-like"/>
</dbReference>
<dbReference type="eggNOG" id="COG0778">
    <property type="taxonomic scope" value="Bacteria"/>
</dbReference>
<gene>
    <name evidence="7" type="ordered locus">Pcar_1625</name>
</gene>
<dbReference type="KEGG" id="pca:Pcar_1625"/>